<reference evidence="3 4" key="1">
    <citation type="submission" date="2017-04" db="EMBL/GenBank/DDBJ databases">
        <title>Complete genome of Campylobacter concisus ATCC 33237T and draft genomes for an additional eight well characterized C. concisus strains.</title>
        <authorList>
            <person name="Cornelius A.J."/>
            <person name="Miller W.G."/>
            <person name="Lastovica A.J."/>
            <person name="On S.L."/>
            <person name="French N.P."/>
            <person name="Vandenberg O."/>
            <person name="Biggs P.J."/>
        </authorList>
    </citation>
    <scope>NUCLEOTIDE SEQUENCE [LARGE SCALE GENOMIC DNA]</scope>
    <source>
        <strain evidence="3 4">CCUG 19995</strain>
    </source>
</reference>
<protein>
    <submittedName>
        <fullName evidence="3">Cbb3-type cytochrome oxidase assembly protein CcoS</fullName>
    </submittedName>
</protein>
<dbReference type="InterPro" id="IPR050097">
    <property type="entry name" value="Ferredoxin-NADP_redctase_2"/>
</dbReference>
<keyword evidence="1" id="KW-0285">Flavoprotein</keyword>
<dbReference type="RefSeq" id="WP_087583166.1">
    <property type="nucleotide sequence ID" value="NZ_NDYN01000005.1"/>
</dbReference>
<sequence>MANIYDLIVVGGGPCGIASVVEAKRNGLSNVLLLEKGDNHSQTIRKFYKDNKRVDKEYKGQDSTIHGLVSFEDGTKESTLDYFDKLLDSENIEAFFNSEVESVKKEGEIFKVTTSKAVYEAKNVMVSIGKMGRPNKPDYKIPPSLNSVVNFNLDNCTNGEKVLVVGGGNSAVEYAIELCQYNKTTIAYRKDKFSRVNETNSSALWELEKHNKIKVRLNHDITEIDNESGKVRVHYENGKIRVYDRVVYAIGGSSPVDFLQKCQIKTDEKGTPIVDSNYQSSVPGLYVGGDIVLKNGGSIVVGLNHAHSVIKDILKGKAQA</sequence>
<dbReference type="PANTHER" id="PTHR48105">
    <property type="entry name" value="THIOREDOXIN REDUCTASE 1-RELATED-RELATED"/>
    <property type="match status" value="1"/>
</dbReference>
<dbReference type="EMBL" id="NDYN01000005">
    <property type="protein sequence ID" value="OUT07716.1"/>
    <property type="molecule type" value="Genomic_DNA"/>
</dbReference>
<evidence type="ECO:0000313" key="4">
    <source>
        <dbReference type="Proteomes" id="UP000196317"/>
    </source>
</evidence>
<proteinExistence type="predicted"/>
<dbReference type="InterPro" id="IPR036188">
    <property type="entry name" value="FAD/NAD-bd_sf"/>
</dbReference>
<dbReference type="GO" id="GO:0016491">
    <property type="term" value="F:oxidoreductase activity"/>
    <property type="evidence" value="ECO:0007669"/>
    <property type="project" value="UniProtKB-KW"/>
</dbReference>
<organism evidence="3 4">
    <name type="scientific">Campylobacter concisus</name>
    <dbReference type="NCBI Taxonomy" id="199"/>
    <lineage>
        <taxon>Bacteria</taxon>
        <taxon>Pseudomonadati</taxon>
        <taxon>Campylobacterota</taxon>
        <taxon>Epsilonproteobacteria</taxon>
        <taxon>Campylobacterales</taxon>
        <taxon>Campylobacteraceae</taxon>
        <taxon>Campylobacter</taxon>
    </lineage>
</organism>
<gene>
    <name evidence="3" type="ORF">B9N65_05770</name>
</gene>
<dbReference type="AlphaFoldDB" id="A0A1Y5MGJ0"/>
<evidence type="ECO:0000256" key="2">
    <source>
        <dbReference type="ARBA" id="ARBA00023002"/>
    </source>
</evidence>
<dbReference type="PRINTS" id="PR00469">
    <property type="entry name" value="PNDRDTASEII"/>
</dbReference>
<accession>A0A1Y5MGJ0</accession>
<comment type="caution">
    <text evidence="3">The sequence shown here is derived from an EMBL/GenBank/DDBJ whole genome shotgun (WGS) entry which is preliminary data.</text>
</comment>
<dbReference type="Pfam" id="PF13738">
    <property type="entry name" value="Pyr_redox_3"/>
    <property type="match status" value="1"/>
</dbReference>
<evidence type="ECO:0000313" key="3">
    <source>
        <dbReference type="EMBL" id="OUT07716.1"/>
    </source>
</evidence>
<evidence type="ECO:0000256" key="1">
    <source>
        <dbReference type="ARBA" id="ARBA00022630"/>
    </source>
</evidence>
<dbReference type="Gene3D" id="3.50.50.60">
    <property type="entry name" value="FAD/NAD(P)-binding domain"/>
    <property type="match status" value="2"/>
</dbReference>
<dbReference type="PRINTS" id="PR00368">
    <property type="entry name" value="FADPNR"/>
</dbReference>
<dbReference type="SUPFAM" id="SSF51905">
    <property type="entry name" value="FAD/NAD(P)-binding domain"/>
    <property type="match status" value="1"/>
</dbReference>
<name>A0A1Y5MGJ0_9BACT</name>
<dbReference type="Proteomes" id="UP000196317">
    <property type="component" value="Unassembled WGS sequence"/>
</dbReference>
<keyword evidence="2" id="KW-0560">Oxidoreductase</keyword>